<feature type="transmembrane region" description="Helical" evidence="1">
    <location>
        <begin position="70"/>
        <end position="89"/>
    </location>
</feature>
<name>A0A0G1Y3M7_9BACT</name>
<keyword evidence="1" id="KW-0472">Membrane</keyword>
<keyword evidence="1" id="KW-1133">Transmembrane helix</keyword>
<reference evidence="2 3" key="1">
    <citation type="journal article" date="2015" name="Nature">
        <title>rRNA introns, odd ribosomes, and small enigmatic genomes across a large radiation of phyla.</title>
        <authorList>
            <person name="Brown C.T."/>
            <person name="Hug L.A."/>
            <person name="Thomas B.C."/>
            <person name="Sharon I."/>
            <person name="Castelle C.J."/>
            <person name="Singh A."/>
            <person name="Wilkins M.J."/>
            <person name="Williams K.H."/>
            <person name="Banfield J.F."/>
        </authorList>
    </citation>
    <scope>NUCLEOTIDE SEQUENCE [LARGE SCALE GENOMIC DNA]</scope>
</reference>
<evidence type="ECO:0000256" key="1">
    <source>
        <dbReference type="SAM" id="Phobius"/>
    </source>
</evidence>
<dbReference type="Proteomes" id="UP000033965">
    <property type="component" value="Unassembled WGS sequence"/>
</dbReference>
<evidence type="ECO:0000313" key="2">
    <source>
        <dbReference type="EMBL" id="KKW09497.1"/>
    </source>
</evidence>
<keyword evidence="1" id="KW-0812">Transmembrane</keyword>
<feature type="transmembrane region" description="Helical" evidence="1">
    <location>
        <begin position="29"/>
        <end position="50"/>
    </location>
</feature>
<sequence>MAHIHMVKILRFFDKLEDRVRGRLSRTPIIYACVGGVAVVIFWRGIWNLADELESMGGWWAFFFSPDVSLIFSALVLLVTGLFVSFFIGDRIIMSGLRHEKKVEEKTEAEVREEEMMLTGVHQKLDNLEREISEIKSFIVK</sequence>
<proteinExistence type="predicted"/>
<protein>
    <submittedName>
        <fullName evidence="2">Uncharacterized protein</fullName>
    </submittedName>
</protein>
<dbReference type="AlphaFoldDB" id="A0A0G1Y3M7"/>
<evidence type="ECO:0000313" key="3">
    <source>
        <dbReference type="Proteomes" id="UP000033965"/>
    </source>
</evidence>
<accession>A0A0G1Y3M7</accession>
<organism evidence="2 3">
    <name type="scientific">Candidatus Kaiserbacteria bacterium GW2011_GWA2_49_19</name>
    <dbReference type="NCBI Taxonomy" id="1618669"/>
    <lineage>
        <taxon>Bacteria</taxon>
        <taxon>Candidatus Kaiseribacteriota</taxon>
    </lineage>
</organism>
<comment type="caution">
    <text evidence="2">The sequence shown here is derived from an EMBL/GenBank/DDBJ whole genome shotgun (WGS) entry which is preliminary data.</text>
</comment>
<dbReference type="EMBL" id="LCPZ01000001">
    <property type="protein sequence ID" value="KKW09497.1"/>
    <property type="molecule type" value="Genomic_DNA"/>
</dbReference>
<gene>
    <name evidence="2" type="ORF">UY44_C0001G0062</name>
</gene>